<dbReference type="AlphaFoldDB" id="A0A2M4B538"/>
<dbReference type="PROSITE" id="PS51257">
    <property type="entry name" value="PROKAR_LIPOPROTEIN"/>
    <property type="match status" value="1"/>
</dbReference>
<organism evidence="2">
    <name type="scientific">Anopheles triannulatus</name>
    <dbReference type="NCBI Taxonomy" id="58253"/>
    <lineage>
        <taxon>Eukaryota</taxon>
        <taxon>Metazoa</taxon>
        <taxon>Ecdysozoa</taxon>
        <taxon>Arthropoda</taxon>
        <taxon>Hexapoda</taxon>
        <taxon>Insecta</taxon>
        <taxon>Pterygota</taxon>
        <taxon>Neoptera</taxon>
        <taxon>Endopterygota</taxon>
        <taxon>Diptera</taxon>
        <taxon>Nematocera</taxon>
        <taxon>Culicoidea</taxon>
        <taxon>Culicidae</taxon>
        <taxon>Anophelinae</taxon>
        <taxon>Anopheles</taxon>
    </lineage>
</organism>
<name>A0A2M4B538_9DIPT</name>
<proteinExistence type="predicted"/>
<keyword evidence="1" id="KW-0732">Signal</keyword>
<sequence length="95" mass="10042">MKNTSPPPDAIRSSSRCLAFFLMCFCSGSTGCGLVEASAPCEYFFIGGRWKARSFIGPMCVGMNGARSSTTGVECCSRLPPPTLIFSVASVDLAM</sequence>
<reference evidence="2" key="1">
    <citation type="submission" date="2018-01" db="EMBL/GenBank/DDBJ databases">
        <title>An insight into the sialome of Amazonian anophelines.</title>
        <authorList>
            <person name="Ribeiro J.M."/>
            <person name="Scarpassa V."/>
            <person name="Calvo E."/>
        </authorList>
    </citation>
    <scope>NUCLEOTIDE SEQUENCE</scope>
    <source>
        <tissue evidence="2">Salivary glands</tissue>
    </source>
</reference>
<evidence type="ECO:0000313" key="2">
    <source>
        <dbReference type="EMBL" id="MBW48183.1"/>
    </source>
</evidence>
<accession>A0A2M4B538</accession>
<feature type="signal peptide" evidence="1">
    <location>
        <begin position="1"/>
        <end position="31"/>
    </location>
</feature>
<dbReference type="EMBL" id="GGFK01014862">
    <property type="protein sequence ID" value="MBW48183.1"/>
    <property type="molecule type" value="Transcribed_RNA"/>
</dbReference>
<feature type="chain" id="PRO_5014811518" evidence="1">
    <location>
        <begin position="32"/>
        <end position="95"/>
    </location>
</feature>
<protein>
    <submittedName>
        <fullName evidence="2">Putative secreted protein</fullName>
    </submittedName>
</protein>
<evidence type="ECO:0000256" key="1">
    <source>
        <dbReference type="SAM" id="SignalP"/>
    </source>
</evidence>